<dbReference type="AlphaFoldDB" id="V9LCA0"/>
<dbReference type="GO" id="GO:0005829">
    <property type="term" value="C:cytosol"/>
    <property type="evidence" value="ECO:0007669"/>
    <property type="project" value="UniProtKB-SubCell"/>
</dbReference>
<evidence type="ECO:0000256" key="10">
    <source>
        <dbReference type="ARBA" id="ARBA00034306"/>
    </source>
</evidence>
<dbReference type="InterPro" id="IPR029431">
    <property type="entry name" value="TP53INP"/>
</dbReference>
<name>V9LCA0_CALMI</name>
<evidence type="ECO:0000256" key="1">
    <source>
        <dbReference type="ARBA" id="ARBA00004419"/>
    </source>
</evidence>
<dbReference type="GO" id="GO:0031410">
    <property type="term" value="C:cytoplasmic vesicle"/>
    <property type="evidence" value="ECO:0007669"/>
    <property type="project" value="UniProtKB-KW"/>
</dbReference>
<protein>
    <submittedName>
        <fullName evidence="12">Tumor protein p53-inducible nuclear protein 1-like</fullName>
    </submittedName>
    <submittedName>
        <fullName evidence="11">Tumor protein p53-inducible nuclear protein 2</fullName>
    </submittedName>
</protein>
<keyword evidence="8" id="KW-0539">Nucleus</keyword>
<dbReference type="GO" id="GO:0045893">
    <property type="term" value="P:positive regulation of DNA-templated transcription"/>
    <property type="evidence" value="ECO:0007669"/>
    <property type="project" value="TreeGrafter"/>
</dbReference>
<evidence type="ECO:0000256" key="5">
    <source>
        <dbReference type="ARBA" id="ARBA00023015"/>
    </source>
</evidence>
<dbReference type="OrthoDB" id="10041339at2759"/>
<organism evidence="11">
    <name type="scientific">Callorhinchus milii</name>
    <name type="common">Ghost shark</name>
    <dbReference type="NCBI Taxonomy" id="7868"/>
    <lineage>
        <taxon>Eukaryota</taxon>
        <taxon>Metazoa</taxon>
        <taxon>Chordata</taxon>
        <taxon>Craniata</taxon>
        <taxon>Vertebrata</taxon>
        <taxon>Chondrichthyes</taxon>
        <taxon>Holocephali</taxon>
        <taxon>Chimaeriformes</taxon>
        <taxon>Callorhinchidae</taxon>
        <taxon>Callorhinchus</taxon>
    </lineage>
</organism>
<evidence type="ECO:0000256" key="7">
    <source>
        <dbReference type="ARBA" id="ARBA00023163"/>
    </source>
</evidence>
<dbReference type="GO" id="GO:0005776">
    <property type="term" value="C:autophagosome"/>
    <property type="evidence" value="ECO:0007669"/>
    <property type="project" value="UniProtKB-SubCell"/>
</dbReference>
<dbReference type="Ensembl" id="ENSCMIT00000038080.1">
    <property type="protein sequence ID" value="ENSCMIP00000037537.1"/>
    <property type="gene ID" value="ENSCMIG00000015779.1"/>
</dbReference>
<comment type="subcellular location">
    <subcellularLocation>
        <location evidence="2">Cytoplasm</location>
        <location evidence="2">Cytosol</location>
    </subcellularLocation>
    <subcellularLocation>
        <location evidence="1">Cytoplasmic vesicle</location>
        <location evidence="1">Autophagosome</location>
    </subcellularLocation>
    <subcellularLocation>
        <location evidence="10">Nucleus</location>
        <location evidence="10">Nuclear body</location>
    </subcellularLocation>
</comment>
<keyword evidence="7" id="KW-0804">Transcription</keyword>
<proteinExistence type="evidence at transcript level"/>
<keyword evidence="3" id="KW-0963">Cytoplasm</keyword>
<reference evidence="12" key="4">
    <citation type="submission" date="2025-05" db="UniProtKB">
        <authorList>
            <consortium name="Ensembl"/>
        </authorList>
    </citation>
    <scope>IDENTIFICATION</scope>
</reference>
<dbReference type="GeneID" id="103176047"/>
<evidence type="ECO:0000313" key="13">
    <source>
        <dbReference type="Proteomes" id="UP000314986"/>
    </source>
</evidence>
<dbReference type="PANTHER" id="PTHR31671:SF4">
    <property type="entry name" value="SI:CH211-260E23.9"/>
    <property type="match status" value="1"/>
</dbReference>
<evidence type="ECO:0000256" key="3">
    <source>
        <dbReference type="ARBA" id="ARBA00022490"/>
    </source>
</evidence>
<reference evidence="13" key="1">
    <citation type="journal article" date="2006" name="Science">
        <title>Ancient noncoding elements conserved in the human genome.</title>
        <authorList>
            <person name="Venkatesh B."/>
            <person name="Kirkness E.F."/>
            <person name="Loh Y.H."/>
            <person name="Halpern A.L."/>
            <person name="Lee A.P."/>
            <person name="Johnson J."/>
            <person name="Dandona N."/>
            <person name="Viswanathan L.D."/>
            <person name="Tay A."/>
            <person name="Venter J.C."/>
            <person name="Strausberg R.L."/>
            <person name="Brenner S."/>
        </authorList>
    </citation>
    <scope>NUCLEOTIDE SEQUENCE [LARGE SCALE GENOMIC DNA]</scope>
</reference>
<dbReference type="GO" id="GO:0016604">
    <property type="term" value="C:nuclear body"/>
    <property type="evidence" value="ECO:0007669"/>
    <property type="project" value="UniProtKB-SubCell"/>
</dbReference>
<accession>V9LCA0</accession>
<reference evidence="13" key="2">
    <citation type="journal article" date="2007" name="PLoS Biol.">
        <title>Survey sequencing and comparative analysis of the elephant shark (Callorhinchus milii) genome.</title>
        <authorList>
            <person name="Venkatesh B."/>
            <person name="Kirkness E.F."/>
            <person name="Loh Y.H."/>
            <person name="Halpern A.L."/>
            <person name="Lee A.P."/>
            <person name="Johnson J."/>
            <person name="Dandona N."/>
            <person name="Viswanathan L.D."/>
            <person name="Tay A."/>
            <person name="Venter J.C."/>
            <person name="Strausberg R.L."/>
            <person name="Brenner S."/>
        </authorList>
    </citation>
    <scope>NUCLEOTIDE SEQUENCE [LARGE SCALE GENOMIC DNA]</scope>
</reference>
<evidence type="ECO:0000313" key="12">
    <source>
        <dbReference type="Ensembl" id="ENSCMIP00000037537.1"/>
    </source>
</evidence>
<gene>
    <name evidence="12" type="primary">si:ch211-260e23.9</name>
</gene>
<keyword evidence="5" id="KW-0805">Transcription regulation</keyword>
<dbReference type="KEGG" id="cmk:103176047"/>
<evidence type="ECO:0000256" key="9">
    <source>
        <dbReference type="ARBA" id="ARBA00023329"/>
    </source>
</evidence>
<dbReference type="Proteomes" id="UP000314986">
    <property type="component" value="Unassembled WGS sequence"/>
</dbReference>
<evidence type="ECO:0000313" key="11">
    <source>
        <dbReference type="EMBL" id="AFP09971.1"/>
    </source>
</evidence>
<dbReference type="PANTHER" id="PTHR31671">
    <property type="entry name" value="DIABETES AND OBESITY REGULATED, ISOFORM G"/>
    <property type="match status" value="1"/>
</dbReference>
<sequence>MLGKLASFFLNETYEDSKESISDLNHMLYESEEDDWIIVDIQGQQPVVNVPTDPLENLLIEHPSMSVYSLENKNKDSEEESAAEEEGQTPKVIPIVQYVPRRVSAFRIRDSVLEHTNHIHFMQCAKLYVERRKLSCNHLRRQNRARKRYFAKEKHFGHFKQPCQRNHKY</sequence>
<keyword evidence="9" id="KW-0968">Cytoplasmic vesicle</keyword>
<dbReference type="Pfam" id="PF14839">
    <property type="entry name" value="DOR"/>
    <property type="match status" value="1"/>
</dbReference>
<evidence type="ECO:0000256" key="2">
    <source>
        <dbReference type="ARBA" id="ARBA00004514"/>
    </source>
</evidence>
<keyword evidence="4" id="KW-0072">Autophagy</keyword>
<dbReference type="OMA" id="CEVQCEI"/>
<evidence type="ECO:0000256" key="4">
    <source>
        <dbReference type="ARBA" id="ARBA00023006"/>
    </source>
</evidence>
<evidence type="ECO:0000256" key="8">
    <source>
        <dbReference type="ARBA" id="ARBA00023242"/>
    </source>
</evidence>
<dbReference type="GeneTree" id="ENSGT00530000063829"/>
<dbReference type="EMBL" id="JW877454">
    <property type="protein sequence ID" value="AFP09971.1"/>
    <property type="molecule type" value="mRNA"/>
</dbReference>
<evidence type="ECO:0000256" key="6">
    <source>
        <dbReference type="ARBA" id="ARBA00023159"/>
    </source>
</evidence>
<dbReference type="GO" id="GO:0000045">
    <property type="term" value="P:autophagosome assembly"/>
    <property type="evidence" value="ECO:0007669"/>
    <property type="project" value="TreeGrafter"/>
</dbReference>
<keyword evidence="6" id="KW-0010">Activator</keyword>
<reference evidence="11 13" key="3">
    <citation type="journal article" date="2014" name="Nature">
        <title>Elephant shark genome provides unique insights into gnathostome evolution.</title>
        <authorList>
            <consortium name="International Elephant Shark Genome Sequencing Consortium"/>
            <person name="Venkatesh B."/>
            <person name="Lee A.P."/>
            <person name="Ravi V."/>
            <person name="Maurya A.K."/>
            <person name="Lian M.M."/>
            <person name="Swann J.B."/>
            <person name="Ohta Y."/>
            <person name="Flajnik M.F."/>
            <person name="Sutoh Y."/>
            <person name="Kasahara M."/>
            <person name="Hoon S."/>
            <person name="Gangu V."/>
            <person name="Roy S.W."/>
            <person name="Irimia M."/>
            <person name="Korzh V."/>
            <person name="Kondrychyn I."/>
            <person name="Lim Z.W."/>
            <person name="Tay B.H."/>
            <person name="Tohari S."/>
            <person name="Kong K.W."/>
            <person name="Ho S."/>
            <person name="Lorente-Galdos B."/>
            <person name="Quilez J."/>
            <person name="Marques-Bonet T."/>
            <person name="Raney B.J."/>
            <person name="Ingham P.W."/>
            <person name="Tay A."/>
            <person name="Hillier L.W."/>
            <person name="Minx P."/>
            <person name="Boehm T."/>
            <person name="Wilson R.K."/>
            <person name="Brenner S."/>
            <person name="Warren W.C."/>
        </authorList>
    </citation>
    <scope>NUCLEOTIDE SEQUENCE</scope>
    <source>
        <tissue evidence="11">Gills</tissue>
    </source>
</reference>
<keyword evidence="13" id="KW-1185">Reference proteome</keyword>